<reference evidence="2" key="1">
    <citation type="submission" date="2012-03" db="EMBL/GenBank/DDBJ databases">
        <title>Complete sequence of chromosome of Deinococcus peraridilitoris DSM 19664.</title>
        <authorList>
            <person name="Lucas S."/>
            <person name="Copeland A."/>
            <person name="Lapidus A."/>
            <person name="Glavina del Rio T."/>
            <person name="Dalin E."/>
            <person name="Tice H."/>
            <person name="Bruce D."/>
            <person name="Goodwin L."/>
            <person name="Pitluck S."/>
            <person name="Peters L."/>
            <person name="Mikhailova N."/>
            <person name="Lu M."/>
            <person name="Kyrpides N."/>
            <person name="Mavromatis K."/>
            <person name="Ivanova N."/>
            <person name="Brettin T."/>
            <person name="Detter J.C."/>
            <person name="Han C."/>
            <person name="Larimer F."/>
            <person name="Land M."/>
            <person name="Hauser L."/>
            <person name="Markowitz V."/>
            <person name="Cheng J.-F."/>
            <person name="Hugenholtz P."/>
            <person name="Woyke T."/>
            <person name="Wu D."/>
            <person name="Pukall R."/>
            <person name="Steenblock K."/>
            <person name="Brambilla E."/>
            <person name="Klenk H.-P."/>
            <person name="Eisen J.A."/>
        </authorList>
    </citation>
    <scope>NUCLEOTIDE SEQUENCE [LARGE SCALE GENOMIC DNA]</scope>
    <source>
        <strain evidence="2">DSM 19664 / LMG 22246 / CIP 109416 / KR-200</strain>
    </source>
</reference>
<dbReference type="Proteomes" id="UP000010467">
    <property type="component" value="Chromosome"/>
</dbReference>
<gene>
    <name evidence="1" type="ordered locus">Deipe_1902</name>
</gene>
<evidence type="ECO:0000313" key="2">
    <source>
        <dbReference type="Proteomes" id="UP000010467"/>
    </source>
</evidence>
<keyword evidence="2" id="KW-1185">Reference proteome</keyword>
<proteinExistence type="predicted"/>
<dbReference type="KEGG" id="dpd:Deipe_1902"/>
<dbReference type="AlphaFoldDB" id="L0A325"/>
<dbReference type="RefSeq" id="WP_015235715.1">
    <property type="nucleotide sequence ID" value="NC_019793.1"/>
</dbReference>
<protein>
    <submittedName>
        <fullName evidence="1">Uncharacterized protein</fullName>
    </submittedName>
</protein>
<dbReference type="STRING" id="937777.Deipe_1902"/>
<accession>L0A325</accession>
<dbReference type="EMBL" id="CP003382">
    <property type="protein sequence ID" value="AFZ67410.1"/>
    <property type="molecule type" value="Genomic_DNA"/>
</dbReference>
<evidence type="ECO:0000313" key="1">
    <source>
        <dbReference type="EMBL" id="AFZ67410.1"/>
    </source>
</evidence>
<dbReference type="HOGENOM" id="CLU_2583922_0_0_0"/>
<organism evidence="1 2">
    <name type="scientific">Deinococcus peraridilitoris (strain DSM 19664 / LMG 22246 / CIP 109416 / KR-200)</name>
    <dbReference type="NCBI Taxonomy" id="937777"/>
    <lineage>
        <taxon>Bacteria</taxon>
        <taxon>Thermotogati</taxon>
        <taxon>Deinococcota</taxon>
        <taxon>Deinococci</taxon>
        <taxon>Deinococcales</taxon>
        <taxon>Deinococcaceae</taxon>
        <taxon>Deinococcus</taxon>
    </lineage>
</organism>
<name>L0A325_DEIPD</name>
<dbReference type="PATRIC" id="fig|937777.3.peg.1903"/>
<sequence>MRDRYWIYKLDKEERALWRRILTERTAALRPKVRPTGMSNTDWQQKLLQASEQVTREAVLAFQAQRPARFTLDELLAEPHEAKDQPPEGEA</sequence>